<dbReference type="GO" id="GO:0008289">
    <property type="term" value="F:lipid binding"/>
    <property type="evidence" value="ECO:0007669"/>
    <property type="project" value="InterPro"/>
</dbReference>
<feature type="compositionally biased region" description="Pro residues" evidence="2">
    <location>
        <begin position="49"/>
        <end position="63"/>
    </location>
</feature>
<evidence type="ECO:0000313" key="3">
    <source>
        <dbReference type="EMBL" id="ERL93808.1"/>
    </source>
</evidence>
<dbReference type="OrthoDB" id="6747960at2759"/>
<dbReference type="GO" id="GO:0005576">
    <property type="term" value="C:extracellular region"/>
    <property type="evidence" value="ECO:0007669"/>
    <property type="project" value="InterPro"/>
</dbReference>
<proteinExistence type="inferred from homology"/>
<reference evidence="3 4" key="1">
    <citation type="journal article" date="2013" name="Genome Biol.">
        <title>Draft genome of the mountain pine beetle, Dendroctonus ponderosae Hopkins, a major forest pest.</title>
        <authorList>
            <person name="Keeling C.I."/>
            <person name="Yuen M.M."/>
            <person name="Liao N.Y."/>
            <person name="Docking T.R."/>
            <person name="Chan S.K."/>
            <person name="Taylor G.A."/>
            <person name="Palmquist D.L."/>
            <person name="Jackman S.D."/>
            <person name="Nguyen A."/>
            <person name="Li M."/>
            <person name="Henderson H."/>
            <person name="Janes J.K."/>
            <person name="Zhao Y."/>
            <person name="Pandoh P."/>
            <person name="Moore R."/>
            <person name="Sperling F.A."/>
            <person name="Huber D.P."/>
            <person name="Birol I."/>
            <person name="Jones S.J."/>
            <person name="Bohlmann J."/>
        </authorList>
    </citation>
    <scope>NUCLEOTIDE SEQUENCE</scope>
</reference>
<dbReference type="GO" id="GO:0016020">
    <property type="term" value="C:membrane"/>
    <property type="evidence" value="ECO:0007669"/>
    <property type="project" value="TreeGrafter"/>
</dbReference>
<evidence type="ECO:0000256" key="2">
    <source>
        <dbReference type="SAM" id="MobiDB-lite"/>
    </source>
</evidence>
<dbReference type="AlphaFoldDB" id="U4UMT8"/>
<sequence length="393" mass="43584">MAEQTKKKLYPDLPLDDINRLVPKYHSLPQQPTEASSRPSKDGPSFPQTGPPSLPHNLQPPSPSLGKGPVQKHYMGFLQDYVEKINELLEKFEEIKKRAADHHYKSNCAKVSGTVVSSTGVALVMGSLWWAPVTAGSSLILGAGGAVMSVTGSLTNALTDYIDYKTTATIMEDIKLLLKEKEMFDMWMRKSITHFNECITQLMEEGLTREVAISTIIEGVAKGAINIMEKPNNQVLSSLSTAVKMHRIQHLAAETLPVIGKTFHMTEKSFQFIYNILGLTGRTVPTMIKEFAKISGVLAVAFAMADISILIKDLCSEHPSVDIIEKVVGQLKDERDILLDLFGILKSVEEHQDGIFDRAMLDIEMIMDKADLLKDFVIINDDDFQERAGIPVQ</sequence>
<feature type="compositionally biased region" description="Polar residues" evidence="2">
    <location>
        <begin position="28"/>
        <end position="38"/>
    </location>
</feature>
<organism evidence="3 4">
    <name type="scientific">Dendroctonus ponderosae</name>
    <name type="common">Mountain pine beetle</name>
    <dbReference type="NCBI Taxonomy" id="77166"/>
    <lineage>
        <taxon>Eukaryota</taxon>
        <taxon>Metazoa</taxon>
        <taxon>Ecdysozoa</taxon>
        <taxon>Arthropoda</taxon>
        <taxon>Hexapoda</taxon>
        <taxon>Insecta</taxon>
        <taxon>Pterygota</taxon>
        <taxon>Neoptera</taxon>
        <taxon>Endopterygota</taxon>
        <taxon>Coleoptera</taxon>
        <taxon>Polyphaga</taxon>
        <taxon>Cucujiformia</taxon>
        <taxon>Curculionidae</taxon>
        <taxon>Scolytinae</taxon>
        <taxon>Dendroctonus</taxon>
    </lineage>
</organism>
<dbReference type="InterPro" id="IPR008405">
    <property type="entry name" value="ApoL"/>
</dbReference>
<dbReference type="PANTHER" id="PTHR14096">
    <property type="entry name" value="APOLIPOPROTEIN L"/>
    <property type="match status" value="1"/>
</dbReference>
<dbReference type="EMBL" id="KB632374">
    <property type="protein sequence ID" value="ERL93808.1"/>
    <property type="molecule type" value="Genomic_DNA"/>
</dbReference>
<feature type="region of interest" description="Disordered" evidence="2">
    <location>
        <begin position="20"/>
        <end position="66"/>
    </location>
</feature>
<protein>
    <submittedName>
        <fullName evidence="3">Uncharacterized protein</fullName>
    </submittedName>
</protein>
<dbReference type="GO" id="GO:0042157">
    <property type="term" value="P:lipoprotein metabolic process"/>
    <property type="evidence" value="ECO:0007669"/>
    <property type="project" value="InterPro"/>
</dbReference>
<accession>U4UMT8</accession>
<dbReference type="STRING" id="77166.U4UMT8"/>
<dbReference type="InterPro" id="IPR036324">
    <property type="entry name" value="Mn/Fe_SOD_N_sf"/>
</dbReference>
<dbReference type="GO" id="GO:0006869">
    <property type="term" value="P:lipid transport"/>
    <property type="evidence" value="ECO:0007669"/>
    <property type="project" value="InterPro"/>
</dbReference>
<gene>
    <name evidence="3" type="ORF">D910_11094</name>
</gene>
<dbReference type="SUPFAM" id="SSF46609">
    <property type="entry name" value="Fe,Mn superoxide dismutase (SOD), N-terminal domain"/>
    <property type="match status" value="1"/>
</dbReference>
<evidence type="ECO:0000313" key="4">
    <source>
        <dbReference type="Proteomes" id="UP000030742"/>
    </source>
</evidence>
<evidence type="ECO:0000256" key="1">
    <source>
        <dbReference type="ARBA" id="ARBA00010090"/>
    </source>
</evidence>
<name>U4UMT8_DENPD</name>
<dbReference type="PANTHER" id="PTHR14096:SF28">
    <property type="entry name" value="APOLIPOPROTEIN L, 1-RELATED"/>
    <property type="match status" value="1"/>
</dbReference>
<comment type="similarity">
    <text evidence="1">Belongs to the apolipoprotein L family.</text>
</comment>
<dbReference type="Proteomes" id="UP000030742">
    <property type="component" value="Unassembled WGS sequence"/>
</dbReference>